<comment type="caution">
    <text evidence="1">The sequence shown here is derived from an EMBL/GenBank/DDBJ whole genome shotgun (WGS) entry which is preliminary data.</text>
</comment>
<sequence length="132" mass="15564">MSIEEDIENTIDILNRLREEEGVIIVEGQKDIESLVNLGIDNKIIAVSQKNIFCLIDSISEKEVIVLTDFDKKGTYLFKRYMKELQSSDKKVITIYYRELKKYLKKYITGIEQIYPFLKRRGPIEVHEDLIF</sequence>
<evidence type="ECO:0000313" key="2">
    <source>
        <dbReference type="Proteomes" id="UP000075398"/>
    </source>
</evidence>
<gene>
    <name evidence="1" type="ORF">AMQ22_01395</name>
</gene>
<evidence type="ECO:0008006" key="3">
    <source>
        <dbReference type="Google" id="ProtNLM"/>
    </source>
</evidence>
<reference evidence="1 2" key="1">
    <citation type="journal article" date="2016" name="ISME J.">
        <title>Chasing the elusive Euryarchaeota class WSA2: genomes reveal a uniquely fastidious methyl-reducing methanogen.</title>
        <authorList>
            <person name="Nobu M.K."/>
            <person name="Narihiro T."/>
            <person name="Kuroda K."/>
            <person name="Mei R."/>
            <person name="Liu W.T."/>
        </authorList>
    </citation>
    <scope>NUCLEOTIDE SEQUENCE [LARGE SCALE GENOMIC DNA]</scope>
    <source>
        <strain evidence="1">U1lsi0528_Bin055</strain>
    </source>
</reference>
<protein>
    <recommendedName>
        <fullName evidence="3">Toprim domain-containing protein</fullName>
    </recommendedName>
</protein>
<dbReference type="SUPFAM" id="SSF110455">
    <property type="entry name" value="Toprim domain"/>
    <property type="match status" value="1"/>
</dbReference>
<evidence type="ECO:0000313" key="1">
    <source>
        <dbReference type="EMBL" id="KYC50876.1"/>
    </source>
</evidence>
<accession>A0A150J0V0</accession>
<dbReference type="AlphaFoldDB" id="A0A150J0V0"/>
<dbReference type="Proteomes" id="UP000075398">
    <property type="component" value="Unassembled WGS sequence"/>
</dbReference>
<dbReference type="EMBL" id="LNGC01000066">
    <property type="protein sequence ID" value="KYC50876.1"/>
    <property type="molecule type" value="Genomic_DNA"/>
</dbReference>
<dbReference type="Gene3D" id="3.40.1360.10">
    <property type="match status" value="1"/>
</dbReference>
<dbReference type="PANTHER" id="PTHR39964:SF2">
    <property type="entry name" value="UPF0292 PROTEIN MJ1624"/>
    <property type="match status" value="1"/>
</dbReference>
<proteinExistence type="predicted"/>
<name>A0A150J0V0_9EURY</name>
<organism evidence="1 2">
    <name type="scientific">Candidatus Methanofastidiosum methylothiophilum</name>
    <dbReference type="NCBI Taxonomy" id="1705564"/>
    <lineage>
        <taxon>Archaea</taxon>
        <taxon>Methanobacteriati</taxon>
        <taxon>Methanobacteriota</taxon>
        <taxon>Stenosarchaea group</taxon>
        <taxon>Candidatus Methanofastidiosia</taxon>
        <taxon>Candidatus Methanofastidiosales</taxon>
        <taxon>Candidatus Methanofastidiosaceae</taxon>
        <taxon>Candidatus Methanofastidiosum</taxon>
    </lineage>
</organism>
<dbReference type="PANTHER" id="PTHR39964">
    <property type="entry name" value="UPF0292 PROTEIN TK1411"/>
    <property type="match status" value="1"/>
</dbReference>